<dbReference type="InterPro" id="IPR027378">
    <property type="entry name" value="Nucleotide_channel_N"/>
</dbReference>
<feature type="transmembrane region" description="Helical" evidence="5">
    <location>
        <begin position="56"/>
        <end position="76"/>
    </location>
</feature>
<dbReference type="SUPFAM" id="SSF103473">
    <property type="entry name" value="MFS general substrate transporter"/>
    <property type="match status" value="1"/>
</dbReference>
<keyword evidence="2 5" id="KW-0812">Transmembrane</keyword>
<keyword evidence="4 5" id="KW-0472">Membrane</keyword>
<gene>
    <name evidence="6" type="ORF">ILUMI_17171</name>
</gene>
<dbReference type="GO" id="GO:0022857">
    <property type="term" value="F:transmembrane transporter activity"/>
    <property type="evidence" value="ECO:0007669"/>
    <property type="project" value="TreeGrafter"/>
</dbReference>
<dbReference type="InterPro" id="IPR050382">
    <property type="entry name" value="MFS_Na/Anion_cotransporter"/>
</dbReference>
<evidence type="ECO:0000256" key="1">
    <source>
        <dbReference type="ARBA" id="ARBA00004141"/>
    </source>
</evidence>
<evidence type="ECO:0000256" key="2">
    <source>
        <dbReference type="ARBA" id="ARBA00022692"/>
    </source>
</evidence>
<feature type="non-terminal residue" evidence="6">
    <location>
        <position position="182"/>
    </location>
</feature>
<dbReference type="PANTHER" id="PTHR11662">
    <property type="entry name" value="SOLUTE CARRIER FAMILY 17"/>
    <property type="match status" value="1"/>
</dbReference>
<dbReference type="Gene3D" id="1.20.120.540">
    <property type="entry name" value="Voltage-gated potassium channels"/>
    <property type="match status" value="1"/>
</dbReference>
<keyword evidence="7" id="KW-1185">Reference proteome</keyword>
<accession>A0A8K0G5A3</accession>
<dbReference type="Proteomes" id="UP000801492">
    <property type="component" value="Unassembled WGS sequence"/>
</dbReference>
<dbReference type="PANTHER" id="PTHR11662:SF415">
    <property type="entry name" value="AT30085P-RELATED"/>
    <property type="match status" value="1"/>
</dbReference>
<reference evidence="6" key="1">
    <citation type="submission" date="2019-08" db="EMBL/GenBank/DDBJ databases">
        <title>The genome of the North American firefly Photinus pyralis.</title>
        <authorList>
            <consortium name="Photinus pyralis genome working group"/>
            <person name="Fallon T.R."/>
            <person name="Sander Lower S.E."/>
            <person name="Weng J.-K."/>
        </authorList>
    </citation>
    <scope>NUCLEOTIDE SEQUENCE</scope>
    <source>
        <strain evidence="6">TRF0915ILg1</strain>
        <tissue evidence="6">Whole body</tissue>
    </source>
</reference>
<dbReference type="GO" id="GO:0016020">
    <property type="term" value="C:membrane"/>
    <property type="evidence" value="ECO:0007669"/>
    <property type="project" value="UniProtKB-SubCell"/>
</dbReference>
<organism evidence="6 7">
    <name type="scientific">Ignelater luminosus</name>
    <name type="common">Cucubano</name>
    <name type="synonym">Pyrophorus luminosus</name>
    <dbReference type="NCBI Taxonomy" id="2038154"/>
    <lineage>
        <taxon>Eukaryota</taxon>
        <taxon>Metazoa</taxon>
        <taxon>Ecdysozoa</taxon>
        <taxon>Arthropoda</taxon>
        <taxon>Hexapoda</taxon>
        <taxon>Insecta</taxon>
        <taxon>Pterygota</taxon>
        <taxon>Neoptera</taxon>
        <taxon>Endopterygota</taxon>
        <taxon>Coleoptera</taxon>
        <taxon>Polyphaga</taxon>
        <taxon>Elateriformia</taxon>
        <taxon>Elateroidea</taxon>
        <taxon>Elateridae</taxon>
        <taxon>Agrypninae</taxon>
        <taxon>Pyrophorini</taxon>
        <taxon>Ignelater</taxon>
    </lineage>
</organism>
<comment type="subcellular location">
    <subcellularLocation>
        <location evidence="1">Membrane</location>
        <topology evidence="1">Multi-pass membrane protein</topology>
    </subcellularLocation>
</comment>
<evidence type="ECO:0000256" key="3">
    <source>
        <dbReference type="ARBA" id="ARBA00022989"/>
    </source>
</evidence>
<keyword evidence="3 5" id="KW-1133">Transmembrane helix</keyword>
<evidence type="ECO:0000313" key="6">
    <source>
        <dbReference type="EMBL" id="KAF2889002.1"/>
    </source>
</evidence>
<comment type="caution">
    <text evidence="6">The sequence shown here is derived from an EMBL/GenBank/DDBJ whole genome shotgun (WGS) entry which is preliminary data.</text>
</comment>
<dbReference type="AlphaFoldDB" id="A0A8K0G5A3"/>
<dbReference type="EMBL" id="VTPC01071877">
    <property type="protein sequence ID" value="KAF2889002.1"/>
    <property type="molecule type" value="Genomic_DNA"/>
</dbReference>
<dbReference type="InterPro" id="IPR036259">
    <property type="entry name" value="MFS_trans_sf"/>
</dbReference>
<protein>
    <submittedName>
        <fullName evidence="6">Uncharacterized protein</fullName>
    </submittedName>
</protein>
<evidence type="ECO:0000256" key="5">
    <source>
        <dbReference type="SAM" id="Phobius"/>
    </source>
</evidence>
<feature type="non-terminal residue" evidence="6">
    <location>
        <position position="1"/>
    </location>
</feature>
<sequence>GYIMRHKFEKWQLKYYIVCMEVSQAVLPITFSYYFIVATSSHIAEFVLNHRYVLTLMLFLSVVCFYSMRLCLHIALTKIAMPTPVKKEVQEEVCPGNNTQILEGGSYNWSEKDQGIILLSFFPGYILTHVPGGLLADKIGGQAYIIHVRYSIGTCNISYTCSYYESTLGFSCGFTFYFRNST</sequence>
<proteinExistence type="predicted"/>
<dbReference type="GO" id="GO:0006820">
    <property type="term" value="P:monoatomic anion transport"/>
    <property type="evidence" value="ECO:0007669"/>
    <property type="project" value="TreeGrafter"/>
</dbReference>
<feature type="transmembrane region" description="Helical" evidence="5">
    <location>
        <begin position="15"/>
        <end position="36"/>
    </location>
</feature>
<evidence type="ECO:0000256" key="4">
    <source>
        <dbReference type="ARBA" id="ARBA00023136"/>
    </source>
</evidence>
<evidence type="ECO:0000313" key="7">
    <source>
        <dbReference type="Proteomes" id="UP000801492"/>
    </source>
</evidence>
<name>A0A8K0G5A3_IGNLU</name>
<dbReference type="OrthoDB" id="2985014at2759"/>